<dbReference type="SUPFAM" id="SSF46894">
    <property type="entry name" value="C-terminal effector domain of the bipartite response regulators"/>
    <property type="match status" value="1"/>
</dbReference>
<gene>
    <name evidence="3" type="ORF">I5E68_18805</name>
</gene>
<evidence type="ECO:0000313" key="3">
    <source>
        <dbReference type="EMBL" id="MBH0115000.1"/>
    </source>
</evidence>
<dbReference type="GO" id="GO:0003677">
    <property type="term" value="F:DNA binding"/>
    <property type="evidence" value="ECO:0007669"/>
    <property type="project" value="InterPro"/>
</dbReference>
<keyword evidence="1" id="KW-1133">Transmembrane helix</keyword>
<dbReference type="SMART" id="SM00421">
    <property type="entry name" value="HTH_LUXR"/>
    <property type="match status" value="1"/>
</dbReference>
<proteinExistence type="predicted"/>
<name>A0A931MN46_9SPHN</name>
<keyword evidence="1" id="KW-0812">Transmembrane</keyword>
<dbReference type="InterPro" id="IPR000792">
    <property type="entry name" value="Tscrpt_reg_LuxR_C"/>
</dbReference>
<accession>A0A931MN46</accession>
<dbReference type="InterPro" id="IPR016032">
    <property type="entry name" value="Sig_transdc_resp-reg_C-effctor"/>
</dbReference>
<evidence type="ECO:0000313" key="4">
    <source>
        <dbReference type="Proteomes" id="UP000617634"/>
    </source>
</evidence>
<feature type="domain" description="HTH luxR-type" evidence="2">
    <location>
        <begin position="19"/>
        <end position="76"/>
    </location>
</feature>
<evidence type="ECO:0000259" key="2">
    <source>
        <dbReference type="SMART" id="SM00421"/>
    </source>
</evidence>
<dbReference type="InterPro" id="IPR036388">
    <property type="entry name" value="WH-like_DNA-bd_sf"/>
</dbReference>
<reference evidence="3" key="1">
    <citation type="submission" date="2020-11" db="EMBL/GenBank/DDBJ databases">
        <title>Novosphingobium aureum sp. nov., a marine bacterium isolated from sediment of a salt flat.</title>
        <authorList>
            <person name="Yoo Y."/>
            <person name="Kim J.-J."/>
        </authorList>
    </citation>
    <scope>NUCLEOTIDE SEQUENCE</scope>
    <source>
        <strain evidence="3">YJ-S2-02</strain>
    </source>
</reference>
<dbReference type="GO" id="GO:0006355">
    <property type="term" value="P:regulation of DNA-templated transcription"/>
    <property type="evidence" value="ECO:0007669"/>
    <property type="project" value="InterPro"/>
</dbReference>
<dbReference type="Gene3D" id="1.10.10.10">
    <property type="entry name" value="Winged helix-like DNA-binding domain superfamily/Winged helix DNA-binding domain"/>
    <property type="match status" value="1"/>
</dbReference>
<evidence type="ECO:0000256" key="1">
    <source>
        <dbReference type="SAM" id="Phobius"/>
    </source>
</evidence>
<dbReference type="EMBL" id="JADZGI010000006">
    <property type="protein sequence ID" value="MBH0115000.1"/>
    <property type="molecule type" value="Genomic_DNA"/>
</dbReference>
<keyword evidence="4" id="KW-1185">Reference proteome</keyword>
<dbReference type="Proteomes" id="UP000617634">
    <property type="component" value="Unassembled WGS sequence"/>
</dbReference>
<organism evidence="3 4">
    <name type="scientific">Novosphingobium aureum</name>
    <dbReference type="NCBI Taxonomy" id="2792964"/>
    <lineage>
        <taxon>Bacteria</taxon>
        <taxon>Pseudomonadati</taxon>
        <taxon>Pseudomonadota</taxon>
        <taxon>Alphaproteobacteria</taxon>
        <taxon>Sphingomonadales</taxon>
        <taxon>Sphingomonadaceae</taxon>
        <taxon>Novosphingobium</taxon>
    </lineage>
</organism>
<sequence>MNVLCRLGDAHADNASEVLDSLTDKQVEVLDQLCLHKTSKEIANELGISRHTVDQRVSSVRTKWNLPTRQEVVRLYRELLEAAENRNDSIYEPLIYEPSQVGIDASADDPERKNRTTSMVEDLAPAALVAPGISQGASSGMTLVDRLDLHFGPSGRFVAVIGLAFVMALTLALVLVIADALERLL</sequence>
<keyword evidence="1" id="KW-0472">Membrane</keyword>
<dbReference type="Pfam" id="PF00196">
    <property type="entry name" value="GerE"/>
    <property type="match status" value="1"/>
</dbReference>
<dbReference type="RefSeq" id="WP_197167096.1">
    <property type="nucleotide sequence ID" value="NZ_JADZGI010000006.1"/>
</dbReference>
<comment type="caution">
    <text evidence="3">The sequence shown here is derived from an EMBL/GenBank/DDBJ whole genome shotgun (WGS) entry which is preliminary data.</text>
</comment>
<protein>
    <submittedName>
        <fullName evidence="3">Helix-turn-helix transcriptional regulator</fullName>
    </submittedName>
</protein>
<feature type="transmembrane region" description="Helical" evidence="1">
    <location>
        <begin position="157"/>
        <end position="178"/>
    </location>
</feature>
<dbReference type="AlphaFoldDB" id="A0A931MN46"/>